<dbReference type="CDD" id="cd01995">
    <property type="entry name" value="QueC-like"/>
    <property type="match status" value="1"/>
</dbReference>
<dbReference type="Pfam" id="PF06508">
    <property type="entry name" value="QueC"/>
    <property type="match status" value="1"/>
</dbReference>
<evidence type="ECO:0000256" key="8">
    <source>
        <dbReference type="ARBA" id="ARBA00037993"/>
    </source>
</evidence>
<dbReference type="RefSeq" id="WP_014787429.1">
    <property type="nucleotide sequence ID" value="NC_018014.1"/>
</dbReference>
<evidence type="ECO:0000256" key="9">
    <source>
        <dbReference type="ARBA" id="ARBA00039149"/>
    </source>
</evidence>
<dbReference type="GO" id="GO:0005524">
    <property type="term" value="F:ATP binding"/>
    <property type="evidence" value="ECO:0007669"/>
    <property type="project" value="UniProtKB-UniRule"/>
</dbReference>
<dbReference type="PANTHER" id="PTHR42914:SF1">
    <property type="entry name" value="7-CYANO-7-DEAZAGUANINE SYNTHASE"/>
    <property type="match status" value="1"/>
</dbReference>
<evidence type="ECO:0000256" key="1">
    <source>
        <dbReference type="ARBA" id="ARBA00005061"/>
    </source>
</evidence>
<dbReference type="UniPathway" id="UPA00391"/>
<feature type="binding site" evidence="11">
    <location>
        <position position="211"/>
    </location>
    <ligand>
        <name>Zn(2+)</name>
        <dbReference type="ChEBI" id="CHEBI:29105"/>
    </ligand>
</feature>
<dbReference type="NCBIfam" id="TIGR00364">
    <property type="entry name" value="7-cyano-7-deazaguanine synthase QueC"/>
    <property type="match status" value="1"/>
</dbReference>
<feature type="binding site" evidence="11">
    <location>
        <position position="208"/>
    </location>
    <ligand>
        <name>Zn(2+)</name>
        <dbReference type="ChEBI" id="CHEBI:29105"/>
    </ligand>
</feature>
<feature type="binding site" evidence="11">
    <location>
        <position position="205"/>
    </location>
    <ligand>
        <name>Zn(2+)</name>
        <dbReference type="ChEBI" id="CHEBI:29105"/>
    </ligand>
</feature>
<dbReference type="HOGENOM" id="CLU_081854_1_0_0"/>
<dbReference type="GO" id="GO:0016879">
    <property type="term" value="F:ligase activity, forming carbon-nitrogen bonds"/>
    <property type="evidence" value="ECO:0007669"/>
    <property type="project" value="UniProtKB-UniRule"/>
</dbReference>
<dbReference type="InterPro" id="IPR018317">
    <property type="entry name" value="QueC"/>
</dbReference>
<comment type="similarity">
    <text evidence="8 11">Belongs to the QueC family.</text>
</comment>
<comment type="catalytic activity">
    <reaction evidence="10 11">
        <text>7-carboxy-7-carbaguanine + NH4(+) + 2 ATP = 7-cyano-7-carbaguanine + 2 AMP + 2 diphosphate + 2 H(+)</text>
        <dbReference type="Rhea" id="RHEA:27982"/>
        <dbReference type="ChEBI" id="CHEBI:15378"/>
        <dbReference type="ChEBI" id="CHEBI:28938"/>
        <dbReference type="ChEBI" id="CHEBI:30616"/>
        <dbReference type="ChEBI" id="CHEBI:33019"/>
        <dbReference type="ChEBI" id="CHEBI:45075"/>
        <dbReference type="ChEBI" id="CHEBI:61036"/>
        <dbReference type="ChEBI" id="CHEBI:456215"/>
        <dbReference type="EC" id="6.3.4.20"/>
    </reaction>
</comment>
<comment type="pathway">
    <text evidence="1 11">Purine metabolism; 7-cyano-7-deazaguanine biosynthesis.</text>
</comment>
<dbReference type="PATRIC" id="fig|926566.3.peg.3902"/>
<name>I3ZLQ1_TERRK</name>
<evidence type="ECO:0000256" key="2">
    <source>
        <dbReference type="ARBA" id="ARBA00022598"/>
    </source>
</evidence>
<evidence type="ECO:0000256" key="5">
    <source>
        <dbReference type="ARBA" id="ARBA00022785"/>
    </source>
</evidence>
<evidence type="ECO:0000256" key="6">
    <source>
        <dbReference type="ARBA" id="ARBA00022833"/>
    </source>
</evidence>
<reference evidence="12 13" key="1">
    <citation type="submission" date="2012-06" db="EMBL/GenBank/DDBJ databases">
        <title>Complete genome of Terriglobus roseus DSM 18391.</title>
        <authorList>
            <consortium name="US DOE Joint Genome Institute (JGI-PGF)"/>
            <person name="Lucas S."/>
            <person name="Copeland A."/>
            <person name="Lapidus A."/>
            <person name="Glavina del Rio T."/>
            <person name="Dalin E."/>
            <person name="Tice H."/>
            <person name="Bruce D."/>
            <person name="Goodwin L."/>
            <person name="Pitluck S."/>
            <person name="Peters L."/>
            <person name="Mikhailova N."/>
            <person name="Munk A.C.C."/>
            <person name="Kyrpides N."/>
            <person name="Mavromatis K."/>
            <person name="Ivanova N."/>
            <person name="Brettin T."/>
            <person name="Detter J.C."/>
            <person name="Han C."/>
            <person name="Larimer F."/>
            <person name="Land M."/>
            <person name="Hauser L."/>
            <person name="Markowitz V."/>
            <person name="Cheng J.-F."/>
            <person name="Hugenholtz P."/>
            <person name="Woyke T."/>
            <person name="Wu D."/>
            <person name="Brambilla E."/>
            <person name="Klenk H.-P."/>
            <person name="Eisen J.A."/>
        </authorList>
    </citation>
    <scope>NUCLEOTIDE SEQUENCE [LARGE SCALE GENOMIC DNA]</scope>
    <source>
        <strain evidence="13">DSM 18391 / NRRL B-41598 / KBS 63</strain>
    </source>
</reference>
<dbReference type="GO" id="GO:0008616">
    <property type="term" value="P:tRNA queuosine(34) biosynthetic process"/>
    <property type="evidence" value="ECO:0007669"/>
    <property type="project" value="UniProtKB-UniRule"/>
</dbReference>
<dbReference type="eggNOG" id="COG0603">
    <property type="taxonomic scope" value="Bacteria"/>
</dbReference>
<dbReference type="InterPro" id="IPR014729">
    <property type="entry name" value="Rossmann-like_a/b/a_fold"/>
</dbReference>
<gene>
    <name evidence="11" type="primary">queC</name>
    <name evidence="12" type="ordered locus">Terro_3961</name>
</gene>
<dbReference type="PIRSF" id="PIRSF006293">
    <property type="entry name" value="ExsB"/>
    <property type="match status" value="1"/>
</dbReference>
<evidence type="ECO:0000313" key="12">
    <source>
        <dbReference type="EMBL" id="AFL90169.1"/>
    </source>
</evidence>
<dbReference type="EMBL" id="CP003379">
    <property type="protein sequence ID" value="AFL90169.1"/>
    <property type="molecule type" value="Genomic_DNA"/>
</dbReference>
<keyword evidence="2 11" id="KW-0436">Ligase</keyword>
<comment type="function">
    <text evidence="11">Catalyzes the ATP-dependent conversion of 7-carboxy-7-deazaguanine (CDG) to 7-cyano-7-deazaguanine (preQ(0)).</text>
</comment>
<feature type="binding site" evidence="11">
    <location>
        <begin position="15"/>
        <end position="25"/>
    </location>
    <ligand>
        <name>ATP</name>
        <dbReference type="ChEBI" id="CHEBI:30616"/>
    </ligand>
</feature>
<keyword evidence="4 11" id="KW-0547">Nucleotide-binding</keyword>
<dbReference type="SUPFAM" id="SSF52402">
    <property type="entry name" value="Adenine nucleotide alpha hydrolases-like"/>
    <property type="match status" value="1"/>
</dbReference>
<evidence type="ECO:0000256" key="4">
    <source>
        <dbReference type="ARBA" id="ARBA00022741"/>
    </source>
</evidence>
<evidence type="ECO:0000313" key="13">
    <source>
        <dbReference type="Proteomes" id="UP000006056"/>
    </source>
</evidence>
<comment type="cofactor">
    <cofactor evidence="11">
        <name>Zn(2+)</name>
        <dbReference type="ChEBI" id="CHEBI:29105"/>
    </cofactor>
    <text evidence="11">Binds 1 zinc ion per subunit.</text>
</comment>
<dbReference type="EC" id="6.3.4.20" evidence="9 11"/>
<dbReference type="PANTHER" id="PTHR42914">
    <property type="entry name" value="7-CYANO-7-DEAZAGUANINE SYNTHASE"/>
    <property type="match status" value="1"/>
</dbReference>
<dbReference type="Proteomes" id="UP000006056">
    <property type="component" value="Chromosome"/>
</dbReference>
<keyword evidence="13" id="KW-1185">Reference proteome</keyword>
<dbReference type="Gene3D" id="3.40.50.620">
    <property type="entry name" value="HUPs"/>
    <property type="match status" value="1"/>
</dbReference>
<dbReference type="KEGG" id="trs:Terro_3961"/>
<dbReference type="GO" id="GO:0008270">
    <property type="term" value="F:zinc ion binding"/>
    <property type="evidence" value="ECO:0007669"/>
    <property type="project" value="UniProtKB-UniRule"/>
</dbReference>
<protein>
    <recommendedName>
        <fullName evidence="9 11">7-cyano-7-deazaguanine synthase</fullName>
        <ecNumber evidence="9 11">6.3.4.20</ecNumber>
    </recommendedName>
    <alternativeName>
        <fullName evidence="11">7-cyano-7-carbaguanine synthase</fullName>
    </alternativeName>
    <alternativeName>
        <fullName evidence="11">PreQ(0) synthase</fullName>
    </alternativeName>
    <alternativeName>
        <fullName evidence="11">Queuosine biosynthesis protein QueC</fullName>
    </alternativeName>
</protein>
<dbReference type="OrthoDB" id="9789567at2"/>
<feature type="binding site" evidence="11">
    <location>
        <position position="197"/>
    </location>
    <ligand>
        <name>Zn(2+)</name>
        <dbReference type="ChEBI" id="CHEBI:29105"/>
    </ligand>
</feature>
<proteinExistence type="inferred from homology"/>
<evidence type="ECO:0000256" key="7">
    <source>
        <dbReference type="ARBA" id="ARBA00022840"/>
    </source>
</evidence>
<keyword evidence="5 11" id="KW-0671">Queuosine biosynthesis</keyword>
<keyword evidence="7 11" id="KW-0067">ATP-binding</keyword>
<evidence type="ECO:0000256" key="11">
    <source>
        <dbReference type="HAMAP-Rule" id="MF_01633"/>
    </source>
</evidence>
<dbReference type="STRING" id="926566.Terro_3961"/>
<evidence type="ECO:0000256" key="10">
    <source>
        <dbReference type="ARBA" id="ARBA00047890"/>
    </source>
</evidence>
<dbReference type="HAMAP" id="MF_01633">
    <property type="entry name" value="QueC"/>
    <property type="match status" value="1"/>
</dbReference>
<keyword evidence="3 11" id="KW-0479">Metal-binding</keyword>
<keyword evidence="6 11" id="KW-0862">Zinc</keyword>
<accession>I3ZLQ1</accession>
<dbReference type="AlphaFoldDB" id="I3ZLQ1"/>
<sequence length="232" mass="25091">MSSQANPRDKAVVCLSGGMDSTVCATLAARDYDAYALHFSYGQRTEARELRSARGVAEALRFKQFLPLRMDLFRQIGGSALTDTSIAVPDAPAEDSTIGDAIPVTYVPFRNAHFLSAAVSWAEVIGAKVILIGAVEQDSSGYPDCRPAYYDAFNALIRQGTAVGDIRVETPLIQMRKRDIVALGVELGAPLHVSWSCYSGEEFACGVCESCVLRLRAFREAGTTDPIPYAQT</sequence>
<evidence type="ECO:0000256" key="3">
    <source>
        <dbReference type="ARBA" id="ARBA00022723"/>
    </source>
</evidence>
<organism evidence="12 13">
    <name type="scientific">Terriglobus roseus (strain DSM 18391 / NRRL B-41598 / KBS 63)</name>
    <dbReference type="NCBI Taxonomy" id="926566"/>
    <lineage>
        <taxon>Bacteria</taxon>
        <taxon>Pseudomonadati</taxon>
        <taxon>Acidobacteriota</taxon>
        <taxon>Terriglobia</taxon>
        <taxon>Terriglobales</taxon>
        <taxon>Acidobacteriaceae</taxon>
        <taxon>Terriglobus</taxon>
    </lineage>
</organism>